<accession>A0A139AUP2</accession>
<sequence length="122" mass="13905">MISIDDYIRAARSFLVVNGMKGTKNFDDDRLRFMEAIQFDIINALQTIDSIILQSHLPARNSLAKQLTIALYVISVAVLIAVYSVFFSRLVAERDYEMITVVRLLHMVPQSDMQSNLALLRL</sequence>
<keyword evidence="3" id="KW-1185">Reference proteome</keyword>
<gene>
    <name evidence="2" type="ORF">M427DRAFT_375831</name>
</gene>
<dbReference type="AlphaFoldDB" id="A0A139AUP2"/>
<dbReference type="EMBL" id="KQ965735">
    <property type="protein sequence ID" value="KXS20451.1"/>
    <property type="molecule type" value="Genomic_DNA"/>
</dbReference>
<feature type="transmembrane region" description="Helical" evidence="1">
    <location>
        <begin position="69"/>
        <end position="88"/>
    </location>
</feature>
<keyword evidence="1" id="KW-1133">Transmembrane helix</keyword>
<reference evidence="2 3" key="1">
    <citation type="journal article" date="2015" name="Genome Biol. Evol.">
        <title>Phylogenomic analyses indicate that early fungi evolved digesting cell walls of algal ancestors of land plants.</title>
        <authorList>
            <person name="Chang Y."/>
            <person name="Wang S."/>
            <person name="Sekimoto S."/>
            <person name="Aerts A.L."/>
            <person name="Choi C."/>
            <person name="Clum A."/>
            <person name="LaButti K.M."/>
            <person name="Lindquist E.A."/>
            <person name="Yee Ngan C."/>
            <person name="Ohm R.A."/>
            <person name="Salamov A.A."/>
            <person name="Grigoriev I.V."/>
            <person name="Spatafora J.W."/>
            <person name="Berbee M.L."/>
        </authorList>
    </citation>
    <scope>NUCLEOTIDE SEQUENCE [LARGE SCALE GENOMIC DNA]</scope>
    <source>
        <strain evidence="2 3">JEL478</strain>
    </source>
</reference>
<name>A0A139AUP2_GONPJ</name>
<proteinExistence type="predicted"/>
<keyword evidence="1" id="KW-0812">Transmembrane</keyword>
<protein>
    <submittedName>
        <fullName evidence="2">Uncharacterized protein</fullName>
    </submittedName>
</protein>
<dbReference type="OrthoDB" id="2150992at2759"/>
<keyword evidence="1" id="KW-0472">Membrane</keyword>
<organism evidence="2 3">
    <name type="scientific">Gonapodya prolifera (strain JEL478)</name>
    <name type="common">Monoblepharis prolifera</name>
    <dbReference type="NCBI Taxonomy" id="1344416"/>
    <lineage>
        <taxon>Eukaryota</taxon>
        <taxon>Fungi</taxon>
        <taxon>Fungi incertae sedis</taxon>
        <taxon>Chytridiomycota</taxon>
        <taxon>Chytridiomycota incertae sedis</taxon>
        <taxon>Monoblepharidomycetes</taxon>
        <taxon>Monoblepharidales</taxon>
        <taxon>Gonapodyaceae</taxon>
        <taxon>Gonapodya</taxon>
    </lineage>
</organism>
<evidence type="ECO:0000313" key="3">
    <source>
        <dbReference type="Proteomes" id="UP000070544"/>
    </source>
</evidence>
<evidence type="ECO:0000256" key="1">
    <source>
        <dbReference type="SAM" id="Phobius"/>
    </source>
</evidence>
<evidence type="ECO:0000313" key="2">
    <source>
        <dbReference type="EMBL" id="KXS20451.1"/>
    </source>
</evidence>
<dbReference type="Proteomes" id="UP000070544">
    <property type="component" value="Unassembled WGS sequence"/>
</dbReference>